<evidence type="ECO:0000256" key="8">
    <source>
        <dbReference type="ARBA" id="ARBA00023136"/>
    </source>
</evidence>
<dbReference type="PANTHER" id="PTHR12369:SF5">
    <property type="entry name" value="HEXOSYLTRANSFERASE"/>
    <property type="match status" value="1"/>
</dbReference>
<evidence type="ECO:0000256" key="3">
    <source>
        <dbReference type="ARBA" id="ARBA00022679"/>
    </source>
</evidence>
<keyword evidence="4" id="KW-0812">Transmembrane</keyword>
<keyword evidence="8" id="KW-0472">Membrane</keyword>
<evidence type="ECO:0000256" key="6">
    <source>
        <dbReference type="ARBA" id="ARBA00022989"/>
    </source>
</evidence>
<comment type="function">
    <text evidence="9">Transfers N-acetylgalactosamine (GalNAc) from UDP-GalNAc to N-acetylglucosamine-beta-benzyl with a beta-1,4-linkage to form N,N'-diacetyllactosediamine, GalNAc-beta-1,4-GlcNAc structures in N-linked glycans and probably O-linked glycans.</text>
</comment>
<dbReference type="InterPro" id="IPR051227">
    <property type="entry name" value="CS_glycosyltransferase"/>
</dbReference>
<dbReference type="AlphaFoldDB" id="A0A2B4RZV4"/>
<dbReference type="PROSITE" id="PS51820">
    <property type="entry name" value="PA14"/>
    <property type="match status" value="1"/>
</dbReference>
<dbReference type="STRING" id="50429.A0A2B4RZV4"/>
<comment type="similarity">
    <text evidence="2 9">Belongs to the chondroitin N-acetylgalactosaminyltransferase family.</text>
</comment>
<dbReference type="InterPro" id="IPR008428">
    <property type="entry name" value="Chond_GalNAc"/>
</dbReference>
<evidence type="ECO:0000259" key="10">
    <source>
        <dbReference type="PROSITE" id="PS51820"/>
    </source>
</evidence>
<evidence type="ECO:0000256" key="7">
    <source>
        <dbReference type="ARBA" id="ARBA00023034"/>
    </source>
</evidence>
<dbReference type="Pfam" id="PF05679">
    <property type="entry name" value="CHGN"/>
    <property type="match status" value="1"/>
</dbReference>
<evidence type="ECO:0000256" key="4">
    <source>
        <dbReference type="ARBA" id="ARBA00022692"/>
    </source>
</evidence>
<accession>A0A2B4RZV4</accession>
<proteinExistence type="inferred from homology"/>
<feature type="domain" description="PA14" evidence="10">
    <location>
        <begin position="1"/>
        <end position="162"/>
    </location>
</feature>
<dbReference type="GO" id="GO:0032580">
    <property type="term" value="C:Golgi cisterna membrane"/>
    <property type="evidence" value="ECO:0007669"/>
    <property type="project" value="UniProtKB-SubCell"/>
</dbReference>
<evidence type="ECO:0000256" key="5">
    <source>
        <dbReference type="ARBA" id="ARBA00022968"/>
    </source>
</evidence>
<organism evidence="11 12">
    <name type="scientific">Stylophora pistillata</name>
    <name type="common">Smooth cauliflower coral</name>
    <dbReference type="NCBI Taxonomy" id="50429"/>
    <lineage>
        <taxon>Eukaryota</taxon>
        <taxon>Metazoa</taxon>
        <taxon>Cnidaria</taxon>
        <taxon>Anthozoa</taxon>
        <taxon>Hexacorallia</taxon>
        <taxon>Scleractinia</taxon>
        <taxon>Astrocoeniina</taxon>
        <taxon>Pocilloporidae</taxon>
        <taxon>Stylophora</taxon>
    </lineage>
</organism>
<dbReference type="EMBL" id="LSMT01000263">
    <property type="protein sequence ID" value="PFX21772.1"/>
    <property type="molecule type" value="Genomic_DNA"/>
</dbReference>
<dbReference type="SUPFAM" id="SSF56988">
    <property type="entry name" value="Anthrax protective antigen"/>
    <property type="match status" value="1"/>
</dbReference>
<keyword evidence="5 9" id="KW-0735">Signal-anchor</keyword>
<dbReference type="SMART" id="SM00758">
    <property type="entry name" value="PA14"/>
    <property type="match status" value="1"/>
</dbReference>
<comment type="subcellular location">
    <subcellularLocation>
        <location evidence="1 9">Golgi apparatus</location>
        <location evidence="1 9">Golgi stack membrane</location>
        <topology evidence="1 9">Single-pass type II membrane protein</topology>
    </subcellularLocation>
</comment>
<evidence type="ECO:0000256" key="2">
    <source>
        <dbReference type="ARBA" id="ARBA00009239"/>
    </source>
</evidence>
<name>A0A2B4RZV4_STYPI</name>
<dbReference type="InterPro" id="IPR037524">
    <property type="entry name" value="PA14/GLEYA"/>
</dbReference>
<dbReference type="InterPro" id="IPR029044">
    <property type="entry name" value="Nucleotide-diphossugar_trans"/>
</dbReference>
<dbReference type="Proteomes" id="UP000225706">
    <property type="component" value="Unassembled WGS sequence"/>
</dbReference>
<keyword evidence="6" id="KW-1133">Transmembrane helix</keyword>
<sequence length="562" mass="65440">MGAVNVHKWRNMCGSDISQLRESMLFPHLPDEQFETFIAEFKIQDNTEHYGQRIFGFLYPPSSMSYHFGIASDDTSEFWLSLSENPHGKELRAKVFSNNTSAWTTENVLNKYPYQISKAVNLFQGKKYYFEILHKQGIENGFVQLYWKSALDDDFKLINAKYVSTFLNTIPFPSEKKDLLHGAFSGQYQHELALRKSKRFRKEYLSFYSLPFLPRRSYLPSCEYKSSYILQHGVYTYEGVKAVPESIVYPEDDTAMGDPGYLISWPNTVANKDAIQAVVDKLMTSLRLGTSKNYFLKRIHKILQRTDPVYGDRYSIDLEVGLEGTEQSFRLSEHVFQEKVNHSLCFQDGMHWNNEAKVYFIVPVKDQGRWVYHFINELTIASFLTADTNFHVIIVDFESQDIDLPKAFDTSLIRNRHTIISLQGKFFKTLALNTAVEHVPRAQDLLFLFDLHTDVPVDMLDSVRKYTIEGRFVYAPIVGRLNCGSTYVDHQGFWELSGYGFLGVYKSDWQRFGGMNSALYQYKWGGEDWDILDRILNAKLEVERIKHPGLYHHYQIKQKTWN</sequence>
<dbReference type="OrthoDB" id="5957052at2759"/>
<protein>
    <recommendedName>
        <fullName evidence="9">Beta-1,4-N-acetylgalactosaminyltransferase</fullName>
        <ecNumber evidence="9">2.4.1.244</ecNumber>
    </recommendedName>
</protein>
<gene>
    <name evidence="11" type="primary">B4galnt4</name>
    <name evidence="11" type="ORF">AWC38_SpisGene13734</name>
</gene>
<evidence type="ECO:0000313" key="12">
    <source>
        <dbReference type="Proteomes" id="UP000225706"/>
    </source>
</evidence>
<dbReference type="CDD" id="cd00761">
    <property type="entry name" value="Glyco_tranf_GTA_type"/>
    <property type="match status" value="1"/>
</dbReference>
<evidence type="ECO:0000256" key="1">
    <source>
        <dbReference type="ARBA" id="ARBA00004447"/>
    </source>
</evidence>
<keyword evidence="7 9" id="KW-0333">Golgi apparatus</keyword>
<reference evidence="12" key="1">
    <citation type="journal article" date="2017" name="bioRxiv">
        <title>Comparative analysis of the genomes of Stylophora pistillata and Acropora digitifera provides evidence for extensive differences between species of corals.</title>
        <authorList>
            <person name="Voolstra C.R."/>
            <person name="Li Y."/>
            <person name="Liew Y.J."/>
            <person name="Baumgarten S."/>
            <person name="Zoccola D."/>
            <person name="Flot J.-F."/>
            <person name="Tambutte S."/>
            <person name="Allemand D."/>
            <person name="Aranda M."/>
        </authorList>
    </citation>
    <scope>NUCLEOTIDE SEQUENCE [LARGE SCALE GENOMIC DNA]</scope>
</reference>
<evidence type="ECO:0000256" key="9">
    <source>
        <dbReference type="RuleBase" id="RU364016"/>
    </source>
</evidence>
<evidence type="ECO:0000313" key="11">
    <source>
        <dbReference type="EMBL" id="PFX21772.1"/>
    </source>
</evidence>
<dbReference type="Pfam" id="PF07691">
    <property type="entry name" value="PA14"/>
    <property type="match status" value="1"/>
</dbReference>
<dbReference type="InterPro" id="IPR011658">
    <property type="entry name" value="PA14_dom"/>
</dbReference>
<dbReference type="EC" id="2.4.1.244" evidence="9"/>
<dbReference type="GO" id="GO:0033842">
    <property type="term" value="F:N-acetyl-beta-glucosaminyl-derivative 4-beta-N-acetylgalactosaminyltransferase activity"/>
    <property type="evidence" value="ECO:0007669"/>
    <property type="project" value="UniProtKB-EC"/>
</dbReference>
<keyword evidence="12" id="KW-1185">Reference proteome</keyword>
<comment type="catalytic activity">
    <reaction evidence="9">
        <text>an N-acetyl-beta-D-glucosaminyl derivative + UDP-N-acetyl-alpha-D-galactosamine = an N-acetyl-beta-D-galactosaminyl-(1-&gt;4)-N-acetyl-beta-D-glucosaminyl derivative + UDP + H(+)</text>
        <dbReference type="Rhea" id="RHEA:20493"/>
        <dbReference type="ChEBI" id="CHEBI:15378"/>
        <dbReference type="ChEBI" id="CHEBI:58223"/>
        <dbReference type="ChEBI" id="CHEBI:61631"/>
        <dbReference type="ChEBI" id="CHEBI:67138"/>
        <dbReference type="ChEBI" id="CHEBI:138027"/>
        <dbReference type="EC" id="2.4.1.244"/>
    </reaction>
</comment>
<dbReference type="Gene3D" id="3.90.550.10">
    <property type="entry name" value="Spore Coat Polysaccharide Biosynthesis Protein SpsA, Chain A"/>
    <property type="match status" value="1"/>
</dbReference>
<comment type="caution">
    <text evidence="11">The sequence shown here is derived from an EMBL/GenBank/DDBJ whole genome shotgun (WGS) entry which is preliminary data.</text>
</comment>
<keyword evidence="3 9" id="KW-0808">Transferase</keyword>
<dbReference type="SUPFAM" id="SSF53448">
    <property type="entry name" value="Nucleotide-diphospho-sugar transferases"/>
    <property type="match status" value="1"/>
</dbReference>
<dbReference type="PANTHER" id="PTHR12369">
    <property type="entry name" value="CHONDROITIN SYNTHASE"/>
    <property type="match status" value="1"/>
</dbReference>